<dbReference type="GO" id="GO:0004252">
    <property type="term" value="F:serine-type endopeptidase activity"/>
    <property type="evidence" value="ECO:0007669"/>
    <property type="project" value="InterPro"/>
</dbReference>
<keyword evidence="3" id="KW-1185">Reference proteome</keyword>
<protein>
    <recommendedName>
        <fullName evidence="1">Peptidase S1 domain-containing protein</fullName>
    </recommendedName>
</protein>
<dbReference type="InterPro" id="IPR001254">
    <property type="entry name" value="Trypsin_dom"/>
</dbReference>
<organism evidence="2 3">
    <name type="scientific">Zonotrichia albicollis</name>
    <name type="common">White-throated sparrow</name>
    <name type="synonym">Fringilla albicollis</name>
    <dbReference type="NCBI Taxonomy" id="44394"/>
    <lineage>
        <taxon>Eukaryota</taxon>
        <taxon>Metazoa</taxon>
        <taxon>Chordata</taxon>
        <taxon>Craniata</taxon>
        <taxon>Vertebrata</taxon>
        <taxon>Euteleostomi</taxon>
        <taxon>Archelosauria</taxon>
        <taxon>Archosauria</taxon>
        <taxon>Dinosauria</taxon>
        <taxon>Saurischia</taxon>
        <taxon>Theropoda</taxon>
        <taxon>Coelurosauria</taxon>
        <taxon>Aves</taxon>
        <taxon>Neognathae</taxon>
        <taxon>Neoaves</taxon>
        <taxon>Telluraves</taxon>
        <taxon>Australaves</taxon>
        <taxon>Passeriformes</taxon>
        <taxon>Passerellidae</taxon>
        <taxon>Zonotrichia</taxon>
    </lineage>
</organism>
<dbReference type="GO" id="GO:0006508">
    <property type="term" value="P:proteolysis"/>
    <property type="evidence" value="ECO:0007669"/>
    <property type="project" value="InterPro"/>
</dbReference>
<dbReference type="Pfam" id="PF00089">
    <property type="entry name" value="Trypsin"/>
    <property type="match status" value="1"/>
</dbReference>
<dbReference type="Gene3D" id="2.40.10.10">
    <property type="entry name" value="Trypsin-like serine proteases"/>
    <property type="match status" value="1"/>
</dbReference>
<accession>A0A8D2NEF4</accession>
<reference evidence="2" key="2">
    <citation type="submission" date="2025-09" db="UniProtKB">
        <authorList>
            <consortium name="Ensembl"/>
        </authorList>
    </citation>
    <scope>IDENTIFICATION</scope>
</reference>
<evidence type="ECO:0000313" key="3">
    <source>
        <dbReference type="Proteomes" id="UP000694413"/>
    </source>
</evidence>
<dbReference type="Proteomes" id="UP000694413">
    <property type="component" value="Unassembled WGS sequence"/>
</dbReference>
<dbReference type="InterPro" id="IPR009003">
    <property type="entry name" value="Peptidase_S1_PA"/>
</dbReference>
<dbReference type="AlphaFoldDB" id="A0A8D2NEF4"/>
<evidence type="ECO:0000313" key="2">
    <source>
        <dbReference type="Ensembl" id="ENSZALP00000021733.1"/>
    </source>
</evidence>
<dbReference type="Ensembl" id="ENSZALT00000028323.1">
    <property type="protein sequence ID" value="ENSZALP00000021733.1"/>
    <property type="gene ID" value="ENSZALG00000016967.1"/>
</dbReference>
<proteinExistence type="predicted"/>
<evidence type="ECO:0000259" key="1">
    <source>
        <dbReference type="Pfam" id="PF00089"/>
    </source>
</evidence>
<reference evidence="2" key="1">
    <citation type="submission" date="2025-08" db="UniProtKB">
        <authorList>
            <consortium name="Ensembl"/>
        </authorList>
    </citation>
    <scope>IDENTIFICATION</scope>
</reference>
<name>A0A8D2NEF4_ZONAL</name>
<dbReference type="SUPFAM" id="SSF50494">
    <property type="entry name" value="Trypsin-like serine proteases"/>
    <property type="match status" value="1"/>
</dbReference>
<dbReference type="InterPro" id="IPR043504">
    <property type="entry name" value="Peptidase_S1_PA_chymotrypsin"/>
</dbReference>
<sequence length="55" mass="6166">LKYVFKSHFSSNIFHQKKKPQPAPYVAFLQGKDNHSCGGFLVAPAWVMTAAQCLQ</sequence>
<feature type="domain" description="Peptidase S1" evidence="1">
    <location>
        <begin position="15"/>
        <end position="54"/>
    </location>
</feature>